<evidence type="ECO:0000313" key="2">
    <source>
        <dbReference type="Proteomes" id="UP000824204"/>
    </source>
</evidence>
<evidence type="ECO:0000313" key="1">
    <source>
        <dbReference type="EMBL" id="HIX07463.1"/>
    </source>
</evidence>
<dbReference type="Proteomes" id="UP000824204">
    <property type="component" value="Unassembled WGS sequence"/>
</dbReference>
<sequence length="123" mass="13464">MKNSLRRAVSLEYAVVLMAVVLVFAALLIALSSYSFARADDYGEYLSRKQFLDEVGESFLDGETDLASVYADGLSEHSLTLAQDEKQLVISRLRSDGTAGAAVLTVVTEGETRTCIRYVYGKL</sequence>
<dbReference type="EMBL" id="DXFX01000043">
    <property type="protein sequence ID" value="HIX07463.1"/>
    <property type="molecule type" value="Genomic_DNA"/>
</dbReference>
<comment type="caution">
    <text evidence="1">The sequence shown here is derived from an EMBL/GenBank/DDBJ whole genome shotgun (WGS) entry which is preliminary data.</text>
</comment>
<protein>
    <submittedName>
        <fullName evidence="1">Uncharacterized protein</fullName>
    </submittedName>
</protein>
<reference evidence="1" key="1">
    <citation type="journal article" date="2021" name="PeerJ">
        <title>Extensive microbial diversity within the chicken gut microbiome revealed by metagenomics and culture.</title>
        <authorList>
            <person name="Gilroy R."/>
            <person name="Ravi A."/>
            <person name="Getino M."/>
            <person name="Pursley I."/>
            <person name="Horton D.L."/>
            <person name="Alikhan N.F."/>
            <person name="Baker D."/>
            <person name="Gharbi K."/>
            <person name="Hall N."/>
            <person name="Watson M."/>
            <person name="Adriaenssens E.M."/>
            <person name="Foster-Nyarko E."/>
            <person name="Jarju S."/>
            <person name="Secka A."/>
            <person name="Antonio M."/>
            <person name="Oren A."/>
            <person name="Chaudhuri R.R."/>
            <person name="La Ragione R."/>
            <person name="Hildebrand F."/>
            <person name="Pallen M.J."/>
        </authorList>
    </citation>
    <scope>NUCLEOTIDE SEQUENCE</scope>
    <source>
        <strain evidence="1">811</strain>
    </source>
</reference>
<proteinExistence type="predicted"/>
<name>A0A9D2AF33_9FIRM</name>
<organism evidence="1 2">
    <name type="scientific">Candidatus Borkfalkia faecipullorum</name>
    <dbReference type="NCBI Taxonomy" id="2838510"/>
    <lineage>
        <taxon>Bacteria</taxon>
        <taxon>Bacillati</taxon>
        <taxon>Bacillota</taxon>
        <taxon>Clostridia</taxon>
        <taxon>Christensenellales</taxon>
        <taxon>Christensenellaceae</taxon>
        <taxon>Candidatus Borkfalkia</taxon>
    </lineage>
</organism>
<gene>
    <name evidence="1" type="ORF">H9741_03255</name>
</gene>
<dbReference type="AlphaFoldDB" id="A0A9D2AF33"/>
<reference evidence="1" key="2">
    <citation type="submission" date="2021-04" db="EMBL/GenBank/DDBJ databases">
        <authorList>
            <person name="Gilroy R."/>
        </authorList>
    </citation>
    <scope>NUCLEOTIDE SEQUENCE</scope>
    <source>
        <strain evidence="1">811</strain>
    </source>
</reference>
<accession>A0A9D2AF33</accession>